<keyword evidence="4" id="KW-1185">Reference proteome</keyword>
<proteinExistence type="predicted"/>
<organism evidence="3 4">
    <name type="scientific">Quercus lobata</name>
    <name type="common">Valley oak</name>
    <dbReference type="NCBI Taxonomy" id="97700"/>
    <lineage>
        <taxon>Eukaryota</taxon>
        <taxon>Viridiplantae</taxon>
        <taxon>Streptophyta</taxon>
        <taxon>Embryophyta</taxon>
        <taxon>Tracheophyta</taxon>
        <taxon>Spermatophyta</taxon>
        <taxon>Magnoliopsida</taxon>
        <taxon>eudicotyledons</taxon>
        <taxon>Gunneridae</taxon>
        <taxon>Pentapetalae</taxon>
        <taxon>rosids</taxon>
        <taxon>fabids</taxon>
        <taxon>Fagales</taxon>
        <taxon>Fagaceae</taxon>
        <taxon>Quercus</taxon>
    </lineage>
</organism>
<dbReference type="InParanoid" id="A0A7N2LE31"/>
<dbReference type="Proteomes" id="UP000594261">
    <property type="component" value="Chromosome 4"/>
</dbReference>
<accession>A0A7N2LE31</accession>
<dbReference type="Gramene" id="QL04p020767:mrna">
    <property type="protein sequence ID" value="QL04p020767:mrna"/>
    <property type="gene ID" value="QL04p020767"/>
</dbReference>
<sequence>MDVEFSVPTQRSSEKEDEFQHSVKNFKANNCARSFLPPRKLEEDYESETEMEPLIEGMAKVKLSKETKARIRVPWSKALMAKVYGRSIGFHYLTFKINTLWKLMAKMDCVTLGKGFFLVRFSNSDDYDYVLRGCPWFIGEYFLAIKPWEPYFIAFEAKLTSVPVWVRLLELPIEFYDASVLREIGSVIGCGEVQPESNYGPWMVVMRKKKNLGRMGKASGPVKTNTHIQVESKGNLDLSQASDNMEASEDLNKSIHSDSTDSKSETTCVVAGQNTQSALEMRKDCVVEDCLENPSADAEGKSKLFLLSKELGSDNQVENGEIFDRANTTAKIRVGNLVQEPSGGNSKGDNSSDKSGANENIGMVQRRTEIGVEASVSHSTIKDLVGSVKGAEQAKKAIHDALLGRIWVDHSREEVGGLQRDGHGTLGKPPNSKADPNYGSGAEMRCSSEL</sequence>
<feature type="compositionally biased region" description="Low complexity" evidence="1">
    <location>
        <begin position="342"/>
        <end position="355"/>
    </location>
</feature>
<dbReference type="EnsemblPlants" id="QL04p020767:mrna">
    <property type="protein sequence ID" value="QL04p020767:mrna"/>
    <property type="gene ID" value="QL04p020767"/>
</dbReference>
<feature type="region of interest" description="Disordered" evidence="1">
    <location>
        <begin position="335"/>
        <end position="360"/>
    </location>
</feature>
<feature type="compositionally biased region" description="Basic and acidic residues" evidence="1">
    <location>
        <begin position="414"/>
        <end position="423"/>
    </location>
</feature>
<feature type="region of interest" description="Disordered" evidence="1">
    <location>
        <begin position="245"/>
        <end position="267"/>
    </location>
</feature>
<feature type="region of interest" description="Disordered" evidence="1">
    <location>
        <begin position="414"/>
        <end position="450"/>
    </location>
</feature>
<dbReference type="PANTHER" id="PTHR31286:SF99">
    <property type="entry name" value="DUF4283 DOMAIN-CONTAINING PROTEIN"/>
    <property type="match status" value="1"/>
</dbReference>
<dbReference type="AlphaFoldDB" id="A0A7N2LE31"/>
<feature type="compositionally biased region" description="Basic and acidic residues" evidence="1">
    <location>
        <begin position="250"/>
        <end position="264"/>
    </location>
</feature>
<dbReference type="InterPro" id="IPR040256">
    <property type="entry name" value="At4g02000-like"/>
</dbReference>
<dbReference type="Pfam" id="PF14111">
    <property type="entry name" value="DUF4283"/>
    <property type="match status" value="1"/>
</dbReference>
<dbReference type="PANTHER" id="PTHR31286">
    <property type="entry name" value="GLYCINE-RICH CELL WALL STRUCTURAL PROTEIN 1.8-LIKE"/>
    <property type="match status" value="1"/>
</dbReference>
<dbReference type="EMBL" id="LRBV02000004">
    <property type="status" value="NOT_ANNOTATED_CDS"/>
    <property type="molecule type" value="Genomic_DNA"/>
</dbReference>
<dbReference type="InterPro" id="IPR025558">
    <property type="entry name" value="DUF4283"/>
</dbReference>
<protein>
    <recommendedName>
        <fullName evidence="2">DUF4283 domain-containing protein</fullName>
    </recommendedName>
</protein>
<evidence type="ECO:0000256" key="1">
    <source>
        <dbReference type="SAM" id="MobiDB-lite"/>
    </source>
</evidence>
<evidence type="ECO:0000259" key="2">
    <source>
        <dbReference type="Pfam" id="PF14111"/>
    </source>
</evidence>
<evidence type="ECO:0000313" key="4">
    <source>
        <dbReference type="Proteomes" id="UP000594261"/>
    </source>
</evidence>
<reference evidence="3" key="2">
    <citation type="submission" date="2021-01" db="UniProtKB">
        <authorList>
            <consortium name="EnsemblPlants"/>
        </authorList>
    </citation>
    <scope>IDENTIFICATION</scope>
</reference>
<feature type="domain" description="DUF4283" evidence="2">
    <location>
        <begin position="75"/>
        <end position="153"/>
    </location>
</feature>
<reference evidence="3 4" key="1">
    <citation type="journal article" date="2016" name="G3 (Bethesda)">
        <title>First Draft Assembly and Annotation of the Genome of a California Endemic Oak Quercus lobata Nee (Fagaceae).</title>
        <authorList>
            <person name="Sork V.L."/>
            <person name="Fitz-Gibbon S.T."/>
            <person name="Puiu D."/>
            <person name="Crepeau M."/>
            <person name="Gugger P.F."/>
            <person name="Sherman R."/>
            <person name="Stevens K."/>
            <person name="Langley C.H."/>
            <person name="Pellegrini M."/>
            <person name="Salzberg S.L."/>
        </authorList>
    </citation>
    <scope>NUCLEOTIDE SEQUENCE [LARGE SCALE GENOMIC DNA]</scope>
    <source>
        <strain evidence="3 4">cv. SW786</strain>
    </source>
</reference>
<evidence type="ECO:0000313" key="3">
    <source>
        <dbReference type="EnsemblPlants" id="QL04p020767:mrna"/>
    </source>
</evidence>
<name>A0A7N2LE31_QUELO</name>